<dbReference type="Proteomes" id="UP000515158">
    <property type="component" value="Unplaced"/>
</dbReference>
<organism evidence="4">
    <name type="scientific">Thrips palmi</name>
    <name type="common">Melon thrips</name>
    <dbReference type="NCBI Taxonomy" id="161013"/>
    <lineage>
        <taxon>Eukaryota</taxon>
        <taxon>Metazoa</taxon>
        <taxon>Ecdysozoa</taxon>
        <taxon>Arthropoda</taxon>
        <taxon>Hexapoda</taxon>
        <taxon>Insecta</taxon>
        <taxon>Pterygota</taxon>
        <taxon>Neoptera</taxon>
        <taxon>Paraneoptera</taxon>
        <taxon>Thysanoptera</taxon>
        <taxon>Terebrantia</taxon>
        <taxon>Thripoidea</taxon>
        <taxon>Thripidae</taxon>
        <taxon>Thrips</taxon>
    </lineage>
</organism>
<reference evidence="4" key="1">
    <citation type="submission" date="2025-08" db="UniProtKB">
        <authorList>
            <consortium name="RefSeq"/>
        </authorList>
    </citation>
    <scope>IDENTIFICATION</scope>
    <source>
        <tissue evidence="4">Total insect</tissue>
    </source>
</reference>
<evidence type="ECO:0000256" key="1">
    <source>
        <dbReference type="SAM" id="SignalP"/>
    </source>
</evidence>
<proteinExistence type="predicted"/>
<evidence type="ECO:0000259" key="2">
    <source>
        <dbReference type="Pfam" id="PF12248"/>
    </source>
</evidence>
<feature type="chain" id="PRO_5027561418" evidence="1">
    <location>
        <begin position="34"/>
        <end position="781"/>
    </location>
</feature>
<protein>
    <submittedName>
        <fullName evidence="4">Uncharacterized protein LOC117647051</fullName>
    </submittedName>
</protein>
<feature type="domain" description="Farnesoic acid O-methyl transferase" evidence="2">
    <location>
        <begin position="301"/>
        <end position="433"/>
    </location>
</feature>
<accession>A0A6P8YWH2</accession>
<evidence type="ECO:0000313" key="4">
    <source>
        <dbReference type="RefSeq" id="XP_034244468.1"/>
    </source>
</evidence>
<dbReference type="Pfam" id="PF12248">
    <property type="entry name" value="Methyltransf_FA"/>
    <property type="match status" value="1"/>
</dbReference>
<keyword evidence="3" id="KW-1185">Reference proteome</keyword>
<feature type="signal peptide" evidence="1">
    <location>
        <begin position="1"/>
        <end position="33"/>
    </location>
</feature>
<dbReference type="AlphaFoldDB" id="A0A6P8YWH2"/>
<dbReference type="OrthoDB" id="10539943at2759"/>
<dbReference type="InterPro" id="IPR022041">
    <property type="entry name" value="Methyltransf_FA"/>
</dbReference>
<sequence>MATAVTRRRAERQRTLWVALCLLHLLLAAGAQAADHPGNAAAVNTTVASSTAGSATSSALPAAPVKRASVPPGCRTFYAHGTARPDKDGEEYTVQLLWREHAVPDAAGRWTLAVNVTATEDARVMLSSAARVLPGQPRYELVLGAHANESKLLVHADHHIRGSPSPVAPLLHQPLFEAGSLQLWLRWRTDEAADGNKTGRLEVEAQPADASAKLTLFTYETTQPLQVEAFSFGSTRPGDVAFTVCKACTAREGGEAGGSEHAAADHGLGVPGCRSLLLHKTGLLHTHTLAAGWADIADGHGRLQFWARASTDVEVLVSERLHSRRGEAVHHVVFGGDFNTKTWVTAMVGRAAVTSTPTLLSDSQFRPLWVSVPPHGRGVVKAGTGDVHHHNSTRETGQARELISWANPNAPAAPNFVTFATYRNRLVHVLIDCDKSPSLPAVNQSESEVGLLEAVRGSVAAAFASPRAPHSAAPTLQMDIERLAVHNGSVTATGTLMQEWQYGNDTGIAWNPAWFRGMLKSQYWLADMEEVLDNNAISDLMVVSSASGGKSWLKLVPGPIQVNYDKKISLNFHLHLKLPCKHDENQDTLSCSIMATLNSKSNSCIEISTCSVDQKWNVDWNVVELSKDCGKCNLSLTVRTKYHNQEKYRLSPQSTFDTGILQWINIFLTVLALITLCIEYHPQSSKVDSFLSLPKKIIRKFSKFYHQDFQDETCIVAYDGGAAHIYEAEDSDDLNTDDDKRNKFKPQPAKQIYSVFQQQKVPIALLILSVCLAVIDLFTKL</sequence>
<evidence type="ECO:0000313" key="3">
    <source>
        <dbReference type="Proteomes" id="UP000515158"/>
    </source>
</evidence>
<dbReference type="InParanoid" id="A0A6P8YWH2"/>
<dbReference type="GeneID" id="117647051"/>
<keyword evidence="1" id="KW-0732">Signal</keyword>
<dbReference type="KEGG" id="tpal:117647051"/>
<name>A0A6P8YWH2_THRPL</name>
<gene>
    <name evidence="4" type="primary">LOC117647051</name>
</gene>
<dbReference type="RefSeq" id="XP_034244468.1">
    <property type="nucleotide sequence ID" value="XM_034388577.1"/>
</dbReference>